<dbReference type="KEGG" id="tmc:LMI_1294"/>
<reference evidence="2" key="1">
    <citation type="submission" date="2014-09" db="EMBL/GenBank/DDBJ databases">
        <authorList>
            <person name="Gomez-Valero L."/>
        </authorList>
    </citation>
    <scope>NUCLEOTIDE SEQUENCE [LARGE SCALE GENOMIC DNA]</scope>
    <source>
        <strain evidence="2">ATCC33218</strain>
    </source>
</reference>
<protein>
    <submittedName>
        <fullName evidence="1">Uncharacterized protein</fullName>
    </submittedName>
</protein>
<name>A0A098GGJ5_LEGMI</name>
<organism evidence="1 2">
    <name type="scientific">Legionella micdadei</name>
    <name type="common">Tatlockia micdadei</name>
    <dbReference type="NCBI Taxonomy" id="451"/>
    <lineage>
        <taxon>Bacteria</taxon>
        <taxon>Pseudomonadati</taxon>
        <taxon>Pseudomonadota</taxon>
        <taxon>Gammaproteobacteria</taxon>
        <taxon>Legionellales</taxon>
        <taxon>Legionellaceae</taxon>
        <taxon>Legionella</taxon>
    </lineage>
</organism>
<proteinExistence type="predicted"/>
<dbReference type="HOGENOM" id="CLU_3190041_0_0_6"/>
<accession>A0A098GGJ5</accession>
<dbReference type="EMBL" id="LN614830">
    <property type="protein sequence ID" value="CEG60601.1"/>
    <property type="molecule type" value="Genomic_DNA"/>
</dbReference>
<dbReference type="Proteomes" id="UP000032414">
    <property type="component" value="Chromosome I"/>
</dbReference>
<dbReference type="AlphaFoldDB" id="A0A098GGJ5"/>
<gene>
    <name evidence="1" type="ORF">LMI_1294</name>
</gene>
<sequence>MSKQNEKTAAFHSGWNKAGMITTLPLAGQEKWKMQMPIFCLKMSRR</sequence>
<evidence type="ECO:0000313" key="2">
    <source>
        <dbReference type="Proteomes" id="UP000032414"/>
    </source>
</evidence>
<evidence type="ECO:0000313" key="1">
    <source>
        <dbReference type="EMBL" id="CEG60601.1"/>
    </source>
</evidence>